<feature type="region of interest" description="Disordered" evidence="1">
    <location>
        <begin position="1"/>
        <end position="25"/>
    </location>
</feature>
<proteinExistence type="predicted"/>
<keyword evidence="3" id="KW-1185">Reference proteome</keyword>
<dbReference type="EMBL" id="BJXB01000020">
    <property type="protein sequence ID" value="GEM48409.1"/>
    <property type="molecule type" value="Genomic_DNA"/>
</dbReference>
<dbReference type="AlphaFoldDB" id="A0A511N6A9"/>
<reference evidence="2 3" key="1">
    <citation type="submission" date="2019-07" db="EMBL/GenBank/DDBJ databases">
        <title>Whole genome shotgun sequence of Deinococcus cellulosilyticus NBRC 106333.</title>
        <authorList>
            <person name="Hosoyama A."/>
            <person name="Uohara A."/>
            <person name="Ohji S."/>
            <person name="Ichikawa N."/>
        </authorList>
    </citation>
    <scope>NUCLEOTIDE SEQUENCE [LARGE SCALE GENOMIC DNA]</scope>
    <source>
        <strain evidence="2 3">NBRC 106333</strain>
    </source>
</reference>
<sequence>MGVDFSHRSRQVNAHSQFGEGSHREIQRVTLQDASSRHFCLKPTLERHLLAAAGNQIRT</sequence>
<name>A0A511N6A9_DEIC1</name>
<protein>
    <submittedName>
        <fullName evidence="2">Uncharacterized protein</fullName>
    </submittedName>
</protein>
<evidence type="ECO:0000313" key="2">
    <source>
        <dbReference type="EMBL" id="GEM48409.1"/>
    </source>
</evidence>
<dbReference type="Proteomes" id="UP000321306">
    <property type="component" value="Unassembled WGS sequence"/>
</dbReference>
<dbReference type="RefSeq" id="WP_146887463.1">
    <property type="nucleotide sequence ID" value="NZ_BJXB01000020.1"/>
</dbReference>
<accession>A0A511N6A9</accession>
<comment type="caution">
    <text evidence="2">The sequence shown here is derived from an EMBL/GenBank/DDBJ whole genome shotgun (WGS) entry which is preliminary data.</text>
</comment>
<gene>
    <name evidence="2" type="ORF">DC3_40440</name>
</gene>
<evidence type="ECO:0000256" key="1">
    <source>
        <dbReference type="SAM" id="MobiDB-lite"/>
    </source>
</evidence>
<organism evidence="2 3">
    <name type="scientific">Deinococcus cellulosilyticus (strain DSM 18568 / NBRC 106333 / KACC 11606 / 5516J-15)</name>
    <dbReference type="NCBI Taxonomy" id="1223518"/>
    <lineage>
        <taxon>Bacteria</taxon>
        <taxon>Thermotogati</taxon>
        <taxon>Deinococcota</taxon>
        <taxon>Deinococci</taxon>
        <taxon>Deinococcales</taxon>
        <taxon>Deinococcaceae</taxon>
        <taxon>Deinococcus</taxon>
    </lineage>
</organism>
<evidence type="ECO:0000313" key="3">
    <source>
        <dbReference type="Proteomes" id="UP000321306"/>
    </source>
</evidence>